<gene>
    <name evidence="2" type="primary">58</name>
    <name evidence="2" type="ORF">YOSHI_58</name>
</gene>
<dbReference type="CDD" id="cd00093">
    <property type="entry name" value="HTH_XRE"/>
    <property type="match status" value="1"/>
</dbReference>
<proteinExistence type="predicted"/>
<evidence type="ECO:0000313" key="3">
    <source>
        <dbReference type="Proteomes" id="UP000223621"/>
    </source>
</evidence>
<dbReference type="GO" id="GO:0003677">
    <property type="term" value="F:DNA binding"/>
    <property type="evidence" value="ECO:0007669"/>
    <property type="project" value="InterPro"/>
</dbReference>
<reference evidence="2 3" key="1">
    <citation type="journal article" date="2012" name="J. Virol.">
        <title>Complete Genome Sequences of 138 Mycobacteriophages.</title>
        <authorList>
            <consortium name="the Science Education Alliance Phage Hunters Advancing Genomics and Evolutionary Science Program"/>
            <consortium name="the KwaZulu-Natal Research Institute for Tuberculosis and HIV Mycobacterial Genetics Course Students"/>
            <consortium name="the Phage Hunters Integrating Research and Education Program"/>
            <person name="Hatfull G.F."/>
        </authorList>
    </citation>
    <scope>NUCLEOTIDE SEQUENCE [LARGE SCALE GENOMIC DNA]</scope>
    <source>
        <strain evidence="2 3">Yoshi</strain>
    </source>
</reference>
<dbReference type="GeneID" id="40090363"/>
<dbReference type="Proteomes" id="UP000223621">
    <property type="component" value="Segment"/>
</dbReference>
<dbReference type="PROSITE" id="PS50943">
    <property type="entry name" value="HTH_CROC1"/>
    <property type="match status" value="1"/>
</dbReference>
<keyword evidence="3" id="KW-1185">Reference proteome</keyword>
<evidence type="ECO:0000313" key="2">
    <source>
        <dbReference type="EMBL" id="AEK07808.1"/>
    </source>
</evidence>
<dbReference type="SUPFAM" id="SSF47413">
    <property type="entry name" value="lambda repressor-like DNA-binding domains"/>
    <property type="match status" value="1"/>
</dbReference>
<feature type="domain" description="HTH cro/C1-type" evidence="1">
    <location>
        <begin position="45"/>
        <end position="85"/>
    </location>
</feature>
<dbReference type="EMBL" id="JF704115">
    <property type="protein sequence ID" value="AEK07808.1"/>
    <property type="molecule type" value="Genomic_DNA"/>
</dbReference>
<sequence>MTCVQFITSAQVRRSRKGAVVLATLALKPDGLAKIRKLARIETDKQLAELIDMDAATVSRVLTGKAAPGPKFIAGLIGAFGTEWFADLFAVVPDDEGTAA</sequence>
<dbReference type="OrthoDB" id="19661at10239"/>
<name>G1BSG5_9CAUD</name>
<dbReference type="InterPro" id="IPR001387">
    <property type="entry name" value="Cro/C1-type_HTH"/>
</dbReference>
<evidence type="ECO:0000259" key="1">
    <source>
        <dbReference type="PROSITE" id="PS50943"/>
    </source>
</evidence>
<organism evidence="2 3">
    <name type="scientific">Mycobacterium phage Yoshi</name>
    <dbReference type="NCBI Taxonomy" id="2920891"/>
    <lineage>
        <taxon>Viruses</taxon>
        <taxon>Duplodnaviria</taxon>
        <taxon>Heunggongvirae</taxon>
        <taxon>Uroviricota</taxon>
        <taxon>Caudoviricetes</taxon>
        <taxon>Gracegardnervirinae</taxon>
        <taxon>Avanivirus</taxon>
        <taxon>Avanivirus yoshi</taxon>
    </lineage>
</organism>
<dbReference type="RefSeq" id="YP_009613962.1">
    <property type="nucleotide sequence ID" value="NC_042030.1"/>
</dbReference>
<dbReference type="InterPro" id="IPR010982">
    <property type="entry name" value="Lambda_DNA-bd_dom_sf"/>
</dbReference>
<accession>G1BSG5</accession>
<protein>
    <recommendedName>
        <fullName evidence="1">HTH cro/C1-type domain-containing protein</fullName>
    </recommendedName>
</protein>